<dbReference type="GO" id="GO:0000398">
    <property type="term" value="P:mRNA splicing, via spliceosome"/>
    <property type="evidence" value="ECO:0007669"/>
    <property type="project" value="TreeGrafter"/>
</dbReference>
<dbReference type="PANTHER" id="PTHR18034">
    <property type="entry name" value="CELL CYCLE CONTROL PROTEIN CWF22-RELATED"/>
    <property type="match status" value="1"/>
</dbReference>
<feature type="domain" description="MI" evidence="8">
    <location>
        <begin position="292"/>
        <end position="408"/>
    </location>
</feature>
<evidence type="ECO:0000256" key="6">
    <source>
        <dbReference type="ARBA" id="ARBA00040804"/>
    </source>
</evidence>
<evidence type="ECO:0000256" key="3">
    <source>
        <dbReference type="ARBA" id="ARBA00022664"/>
    </source>
</evidence>
<dbReference type="GO" id="GO:0003723">
    <property type="term" value="F:RNA binding"/>
    <property type="evidence" value="ECO:0007669"/>
    <property type="project" value="TreeGrafter"/>
</dbReference>
<keyword evidence="5" id="KW-0539">Nucleus</keyword>
<evidence type="ECO:0000259" key="8">
    <source>
        <dbReference type="PROSITE" id="PS51366"/>
    </source>
</evidence>
<dbReference type="PANTHER" id="PTHR18034:SF3">
    <property type="entry name" value="PRE-MRNA-SPLICING FACTOR CWC22 HOMOLOG"/>
    <property type="match status" value="1"/>
</dbReference>
<dbReference type="GO" id="GO:0071013">
    <property type="term" value="C:catalytic step 2 spliceosome"/>
    <property type="evidence" value="ECO:0007669"/>
    <property type="project" value="TreeGrafter"/>
</dbReference>
<dbReference type="Proteomes" id="UP000262825">
    <property type="component" value="Unassembled WGS sequence"/>
</dbReference>
<dbReference type="VEuPathDB" id="FungiDB:SCODWIG_02004"/>
<name>A0A376B6D3_9ASCO</name>
<dbReference type="Gene3D" id="1.25.40.180">
    <property type="match status" value="1"/>
</dbReference>
<dbReference type="SMART" id="SM00544">
    <property type="entry name" value="MA3"/>
    <property type="match status" value="1"/>
</dbReference>
<sequence>MPLKSRDEQKVNWKELSDYIKDNISSLATSDTKIESPLPYLKLFKVNIVRGKHLVCNYLITYMKQQSSFGYQNLLDLTCYINTLIEELGASIATGILEEFYDNLKNKDTSTSTDIFLRYICALVRLKIMDEVILLEIIQEFLAENNYYFVSKVLLLCGDHIFDSNKSIHDLLINKLNSILNENIDTKTNELIISLLDEAKVDYKHLRLQKYEWKYSMTQHVITLDTLTSFKFLTEFQYDENFDQLELDYQKLYREKIIPFFEQIDPDINEKKNDENTTLIKVTDMSNTETIEFKKKIYLIIKGSLSGDEAAHKLLKLRLPDFQKPLAVDVIIKSSSQETTYSKFYGILAEKLCNTHSSWQKAFKEIFIENYNNCNDYEPNQLRNIGKFWGHLLATDYVGFEVFQCIHMNQEETTPAGRVYIKFIFQELVADLGVKELKEMLEEPYIQPYISNMFPKDDTDPEKIRFSINYFTAIKLGILTEPMREKLLKLEQNKKEIEGGFDHKNEFVEANRERRRRGRRRRSLSPERRISANKHSSRYSGHP</sequence>
<comment type="similarity">
    <text evidence="2">Belongs to the CWC22 family.</text>
</comment>
<dbReference type="SUPFAM" id="SSF48371">
    <property type="entry name" value="ARM repeat"/>
    <property type="match status" value="1"/>
</dbReference>
<reference evidence="10" key="1">
    <citation type="submission" date="2018-06" db="EMBL/GenBank/DDBJ databases">
        <authorList>
            <person name="Guldener U."/>
        </authorList>
    </citation>
    <scope>NUCLEOTIDE SEQUENCE [LARGE SCALE GENOMIC DNA]</scope>
    <source>
        <strain evidence="10">UTAD17</strain>
    </source>
</reference>
<dbReference type="PROSITE" id="PS51366">
    <property type="entry name" value="MI"/>
    <property type="match status" value="1"/>
</dbReference>
<evidence type="ECO:0000313" key="9">
    <source>
        <dbReference type="EMBL" id="SSD60243.1"/>
    </source>
</evidence>
<organism evidence="9 10">
    <name type="scientific">Saccharomycodes ludwigii</name>
    <dbReference type="NCBI Taxonomy" id="36035"/>
    <lineage>
        <taxon>Eukaryota</taxon>
        <taxon>Fungi</taxon>
        <taxon>Dikarya</taxon>
        <taxon>Ascomycota</taxon>
        <taxon>Saccharomycotina</taxon>
        <taxon>Saccharomycetes</taxon>
        <taxon>Saccharomycodales</taxon>
        <taxon>Saccharomycodaceae</taxon>
        <taxon>Saccharomycodes</taxon>
    </lineage>
</organism>
<keyword evidence="10" id="KW-1185">Reference proteome</keyword>
<evidence type="ECO:0000313" key="10">
    <source>
        <dbReference type="Proteomes" id="UP000262825"/>
    </source>
</evidence>
<comment type="subcellular location">
    <subcellularLocation>
        <location evidence="1">Nucleus</location>
    </subcellularLocation>
</comment>
<keyword evidence="3" id="KW-0507">mRNA processing</keyword>
<dbReference type="EMBL" id="UFAJ01000306">
    <property type="protein sequence ID" value="SSD60243.1"/>
    <property type="molecule type" value="Genomic_DNA"/>
</dbReference>
<evidence type="ECO:0000256" key="1">
    <source>
        <dbReference type="ARBA" id="ARBA00004123"/>
    </source>
</evidence>
<dbReference type="Pfam" id="PF02847">
    <property type="entry name" value="MA3"/>
    <property type="match status" value="1"/>
</dbReference>
<protein>
    <recommendedName>
        <fullName evidence="6">Pre-mRNA-splicing factor CWC22</fullName>
    </recommendedName>
</protein>
<evidence type="ECO:0000256" key="2">
    <source>
        <dbReference type="ARBA" id="ARBA00006856"/>
    </source>
</evidence>
<evidence type="ECO:0000256" key="5">
    <source>
        <dbReference type="ARBA" id="ARBA00023242"/>
    </source>
</evidence>
<dbReference type="InterPro" id="IPR003891">
    <property type="entry name" value="Initiation_fac_eIF4g_MI"/>
</dbReference>
<evidence type="ECO:0000256" key="7">
    <source>
        <dbReference type="SAM" id="MobiDB-lite"/>
    </source>
</evidence>
<dbReference type="AlphaFoldDB" id="A0A376B6D3"/>
<accession>A0A376B6D3</accession>
<evidence type="ECO:0000256" key="4">
    <source>
        <dbReference type="ARBA" id="ARBA00023187"/>
    </source>
</evidence>
<dbReference type="InterPro" id="IPR050781">
    <property type="entry name" value="CWC22_splicing_factor"/>
</dbReference>
<keyword evidence="4" id="KW-0508">mRNA splicing</keyword>
<feature type="region of interest" description="Disordered" evidence="7">
    <location>
        <begin position="504"/>
        <end position="543"/>
    </location>
</feature>
<proteinExistence type="inferred from homology"/>
<gene>
    <name evidence="9" type="ORF">SCODWIG_02004</name>
</gene>
<dbReference type="InterPro" id="IPR016024">
    <property type="entry name" value="ARM-type_fold"/>
</dbReference>
<feature type="compositionally biased region" description="Basic residues" evidence="7">
    <location>
        <begin position="513"/>
        <end position="523"/>
    </location>
</feature>